<evidence type="ECO:0000313" key="6">
    <source>
        <dbReference type="Proteomes" id="UP000654075"/>
    </source>
</evidence>
<dbReference type="PANTHER" id="PTHR43574">
    <property type="entry name" value="EPIMERASE-RELATED"/>
    <property type="match status" value="1"/>
</dbReference>
<proteinExistence type="inferred from homology"/>
<evidence type="ECO:0000256" key="3">
    <source>
        <dbReference type="SAM" id="SignalP"/>
    </source>
</evidence>
<organism evidence="5 6">
    <name type="scientific">Polarella glacialis</name>
    <name type="common">Dinoflagellate</name>
    <dbReference type="NCBI Taxonomy" id="89957"/>
    <lineage>
        <taxon>Eukaryota</taxon>
        <taxon>Sar</taxon>
        <taxon>Alveolata</taxon>
        <taxon>Dinophyceae</taxon>
        <taxon>Suessiales</taxon>
        <taxon>Suessiaceae</taxon>
        <taxon>Polarella</taxon>
    </lineage>
</organism>
<dbReference type="InterPro" id="IPR036291">
    <property type="entry name" value="NAD(P)-bd_dom_sf"/>
</dbReference>
<comment type="caution">
    <text evidence="5">The sequence shown here is derived from an EMBL/GenBank/DDBJ whole genome shotgun (WGS) entry which is preliminary data.</text>
</comment>
<dbReference type="AlphaFoldDB" id="A0A813EPA2"/>
<dbReference type="InterPro" id="IPR001509">
    <property type="entry name" value="Epimerase_deHydtase"/>
</dbReference>
<feature type="chain" id="PRO_5032493950" description="NAD-dependent epimerase/dehydratase domain-containing protein" evidence="3">
    <location>
        <begin position="24"/>
        <end position="435"/>
    </location>
</feature>
<dbReference type="SUPFAM" id="SSF51735">
    <property type="entry name" value="NAD(P)-binding Rossmann-fold domains"/>
    <property type="match status" value="1"/>
</dbReference>
<feature type="domain" description="NAD-dependent epimerase/dehydratase" evidence="4">
    <location>
        <begin position="98"/>
        <end position="349"/>
    </location>
</feature>
<reference evidence="5" key="1">
    <citation type="submission" date="2021-02" db="EMBL/GenBank/DDBJ databases">
        <authorList>
            <person name="Dougan E. K."/>
            <person name="Rhodes N."/>
            <person name="Thang M."/>
            <person name="Chan C."/>
        </authorList>
    </citation>
    <scope>NUCLEOTIDE SEQUENCE</scope>
</reference>
<dbReference type="Pfam" id="PF01370">
    <property type="entry name" value="Epimerase"/>
    <property type="match status" value="1"/>
</dbReference>
<gene>
    <name evidence="5" type="ORF">PGLA1383_LOCUS18537</name>
</gene>
<dbReference type="Gene3D" id="3.40.50.720">
    <property type="entry name" value="NAD(P)-binding Rossmann-like Domain"/>
    <property type="match status" value="1"/>
</dbReference>
<dbReference type="OrthoDB" id="202470at2759"/>
<dbReference type="OMA" id="GCRHNKV"/>
<comment type="similarity">
    <text evidence="1">Belongs to the NAD(P)-dependent epimerase/dehydratase family.</text>
</comment>
<keyword evidence="2" id="KW-0520">NAD</keyword>
<sequence length="435" mass="48139">MGGSVVAMMKLLLACIFLRMAYAMSEAEAFWPWQFGVSQTLEQEEGFGAHYMLQVQSAPVRSTRQSRQDVEETQWLVQLRNPEALESCRPTKPGGKIVLVTGTGGFVGYHAALALRRRGDGVLGLDNFNSYYPVNLKRAREASLKDEGVITLEADLNDDSALSAAFDLCNFTHVLNLAAQAGVRYATKDPGSYIKSNVAGFVKLLEVVKLREPMPRVVYASSSSVYGMNTKVPFSESDPVDLPASLYAATKREDELLAVTYNHIYGIAMTGLRFFTVYGPFGRPDMAMFAFSNKIMKGEPVEIFQGPGGSELERDFTYIDDIVQGCLAAIDHIGPSNKSTAPLKVYNIGNSHPENVTYIVDLLDEFLGKKAVRKYKPMPPTGDVLRTNANTSLAQQELGYKPSTSLRNGVRKFVNWYQEFYRDGLDAGMMSYQPL</sequence>
<evidence type="ECO:0000256" key="2">
    <source>
        <dbReference type="ARBA" id="ARBA00023027"/>
    </source>
</evidence>
<dbReference type="PRINTS" id="PR01713">
    <property type="entry name" value="NUCEPIMERASE"/>
</dbReference>
<keyword evidence="6" id="KW-1185">Reference proteome</keyword>
<feature type="signal peptide" evidence="3">
    <location>
        <begin position="1"/>
        <end position="23"/>
    </location>
</feature>
<evidence type="ECO:0000313" key="5">
    <source>
        <dbReference type="EMBL" id="CAE8600204.1"/>
    </source>
</evidence>
<dbReference type="Proteomes" id="UP000654075">
    <property type="component" value="Unassembled WGS sequence"/>
</dbReference>
<accession>A0A813EPA2</accession>
<keyword evidence="3" id="KW-0732">Signal</keyword>
<protein>
    <recommendedName>
        <fullName evidence="4">NAD-dependent epimerase/dehydratase domain-containing protein</fullName>
    </recommendedName>
</protein>
<evidence type="ECO:0000259" key="4">
    <source>
        <dbReference type="Pfam" id="PF01370"/>
    </source>
</evidence>
<evidence type="ECO:0000256" key="1">
    <source>
        <dbReference type="ARBA" id="ARBA00007637"/>
    </source>
</evidence>
<name>A0A813EPA2_POLGL</name>
<dbReference type="EMBL" id="CAJNNV010011917">
    <property type="protein sequence ID" value="CAE8600204.1"/>
    <property type="molecule type" value="Genomic_DNA"/>
</dbReference>